<evidence type="ECO:0000313" key="1">
    <source>
        <dbReference type="EMBL" id="OLP04695.1"/>
    </source>
</evidence>
<gene>
    <name evidence="1" type="ORF">BLL52_4016</name>
</gene>
<name>A0A1Q8Y9J5_9BURK</name>
<dbReference type="EMBL" id="MSYM01000019">
    <property type="protein sequence ID" value="OLP04695.1"/>
    <property type="molecule type" value="Genomic_DNA"/>
</dbReference>
<proteinExistence type="predicted"/>
<dbReference type="Proteomes" id="UP000185911">
    <property type="component" value="Unassembled WGS sequence"/>
</dbReference>
<protein>
    <submittedName>
        <fullName evidence="1">Na+/H+ antiporter</fullName>
    </submittedName>
</protein>
<evidence type="ECO:0000313" key="2">
    <source>
        <dbReference type="Proteomes" id="UP000185911"/>
    </source>
</evidence>
<sequence length="39" mass="4024">MTALLASKLHVSGPLAMVVTGLVVGNQGRALAMSDTTRR</sequence>
<dbReference type="AlphaFoldDB" id="A0A1Q8Y9J5"/>
<accession>A0A1Q8Y9J5</accession>
<comment type="caution">
    <text evidence="1">The sequence shown here is derived from an EMBL/GenBank/DDBJ whole genome shotgun (WGS) entry which is preliminary data.</text>
</comment>
<organism evidence="1 2">
    <name type="scientific">Rhodoferax antarcticus ANT.BR</name>
    <dbReference type="NCBI Taxonomy" id="1111071"/>
    <lineage>
        <taxon>Bacteria</taxon>
        <taxon>Pseudomonadati</taxon>
        <taxon>Pseudomonadota</taxon>
        <taxon>Betaproteobacteria</taxon>
        <taxon>Burkholderiales</taxon>
        <taxon>Comamonadaceae</taxon>
        <taxon>Rhodoferax</taxon>
    </lineage>
</organism>
<reference evidence="1 2" key="1">
    <citation type="submission" date="2017-01" db="EMBL/GenBank/DDBJ databases">
        <title>Genome sequence of Rhodoferax antarcticus ANT.BR, a psychrophilic purple nonsulfur bacterium from an Antarctic microbial mat.</title>
        <authorList>
            <person name="Baker J."/>
            <person name="Riester C."/>
            <person name="Skinner B."/>
            <person name="Newell A."/>
            <person name="Swingley W."/>
            <person name="Madigan M."/>
            <person name="Jung D."/>
            <person name="Asao M."/>
            <person name="Chen M."/>
            <person name="Loughlin P."/>
            <person name="Pan H."/>
            <person name="Lin S."/>
            <person name="Li N."/>
            <person name="Shaw J."/>
            <person name="Prado M."/>
            <person name="Sherman C."/>
            <person name="Li X."/>
            <person name="Tang J."/>
            <person name="Blankenship R."/>
            <person name="Zhao T."/>
            <person name="Touchman J."/>
            <person name="Sattley M."/>
        </authorList>
    </citation>
    <scope>NUCLEOTIDE SEQUENCE [LARGE SCALE GENOMIC DNA]</scope>
    <source>
        <strain evidence="1 2">ANT.BR</strain>
    </source>
</reference>
<keyword evidence="2" id="KW-1185">Reference proteome</keyword>